<evidence type="ECO:0000256" key="1">
    <source>
        <dbReference type="SAM" id="MobiDB-lite"/>
    </source>
</evidence>
<gene>
    <name evidence="3" type="ORF">O4220_04985</name>
</gene>
<organism evidence="3 4">
    <name type="scientific">Rhodococcus ruber</name>
    <dbReference type="NCBI Taxonomy" id="1830"/>
    <lineage>
        <taxon>Bacteria</taxon>
        <taxon>Bacillati</taxon>
        <taxon>Actinomycetota</taxon>
        <taxon>Actinomycetes</taxon>
        <taxon>Mycobacteriales</taxon>
        <taxon>Nocardiaceae</taxon>
        <taxon>Rhodococcus</taxon>
    </lineage>
</organism>
<dbReference type="RefSeq" id="WP_269602531.1">
    <property type="nucleotide sequence ID" value="NZ_JAPWIJ010000002.1"/>
</dbReference>
<feature type="region of interest" description="Disordered" evidence="1">
    <location>
        <begin position="1"/>
        <end position="24"/>
    </location>
</feature>
<evidence type="ECO:0000313" key="3">
    <source>
        <dbReference type="EMBL" id="MCZ4517863.1"/>
    </source>
</evidence>
<protein>
    <recommendedName>
        <fullName evidence="5">Integral membrane protein</fullName>
    </recommendedName>
</protein>
<dbReference type="EMBL" id="JAPWIJ010000002">
    <property type="protein sequence ID" value="MCZ4517863.1"/>
    <property type="molecule type" value="Genomic_DNA"/>
</dbReference>
<keyword evidence="2" id="KW-0472">Membrane</keyword>
<feature type="transmembrane region" description="Helical" evidence="2">
    <location>
        <begin position="40"/>
        <end position="65"/>
    </location>
</feature>
<feature type="transmembrane region" description="Helical" evidence="2">
    <location>
        <begin position="161"/>
        <end position="179"/>
    </location>
</feature>
<keyword evidence="2" id="KW-0812">Transmembrane</keyword>
<evidence type="ECO:0000256" key="2">
    <source>
        <dbReference type="SAM" id="Phobius"/>
    </source>
</evidence>
<evidence type="ECO:0008006" key="5">
    <source>
        <dbReference type="Google" id="ProtNLM"/>
    </source>
</evidence>
<keyword evidence="2" id="KW-1133">Transmembrane helix</keyword>
<accession>A0ABT4MAH5</accession>
<sequence length="186" mass="18999">MAEEEMDPTSRGPRPARPQPPRPDVVVEPLRPRQEHTPSILPRVATALWTFTAVLVLALAAVIALNWESVLSGVETAVSQQDSTASAADVRNTASATLLSSGAASAVLVLLGFVALNLLRGAATSSKVLMGAVGILTIGAAVTFSTFVSDAPALLGGVLQWGPFVVAAAAAAATVVALLPRRPSAM</sequence>
<proteinExistence type="predicted"/>
<keyword evidence="4" id="KW-1185">Reference proteome</keyword>
<feature type="transmembrane region" description="Helical" evidence="2">
    <location>
        <begin position="128"/>
        <end position="149"/>
    </location>
</feature>
<evidence type="ECO:0000313" key="4">
    <source>
        <dbReference type="Proteomes" id="UP001081071"/>
    </source>
</evidence>
<name>A0ABT4MAH5_9NOCA</name>
<reference evidence="3" key="1">
    <citation type="submission" date="2022-12" db="EMBL/GenBank/DDBJ databases">
        <authorList>
            <person name="Krivoruchko A.V."/>
            <person name="Elkin A."/>
        </authorList>
    </citation>
    <scope>NUCLEOTIDE SEQUENCE</scope>
    <source>
        <strain evidence="3">IEGM 1391</strain>
    </source>
</reference>
<comment type="caution">
    <text evidence="3">The sequence shown here is derived from an EMBL/GenBank/DDBJ whole genome shotgun (WGS) entry which is preliminary data.</text>
</comment>
<feature type="transmembrane region" description="Helical" evidence="2">
    <location>
        <begin position="96"/>
        <end position="116"/>
    </location>
</feature>
<dbReference type="Proteomes" id="UP001081071">
    <property type="component" value="Unassembled WGS sequence"/>
</dbReference>